<evidence type="ECO:0000313" key="1">
    <source>
        <dbReference type="EMBL" id="QIX89118.1"/>
    </source>
</evidence>
<name>A0AAP9M518_9FIRM</name>
<dbReference type="AlphaFoldDB" id="A0AAP9M518"/>
<gene>
    <name evidence="1" type="ORF">FOC47_00070</name>
    <name evidence="2" type="ORF">FOC47_27320</name>
</gene>
<proteinExistence type="predicted"/>
<dbReference type="EMBL" id="CP050964">
    <property type="protein sequence ID" value="QIX89118.1"/>
    <property type="molecule type" value="Genomic_DNA"/>
</dbReference>
<evidence type="ECO:0000313" key="3">
    <source>
        <dbReference type="Proteomes" id="UP000501069"/>
    </source>
</evidence>
<evidence type="ECO:0000313" key="2">
    <source>
        <dbReference type="EMBL" id="QIX93923.1"/>
    </source>
</evidence>
<dbReference type="Proteomes" id="UP000501069">
    <property type="component" value="Chromosome"/>
</dbReference>
<dbReference type="EMBL" id="CP050964">
    <property type="protein sequence ID" value="QIX93923.1"/>
    <property type="molecule type" value="Genomic_DNA"/>
</dbReference>
<sequence length="66" mass="7590">MKQYKIAEKQRSLALLKLKLSPYSLVGDCLSYRAGYIRALQDLELIDGLSAARMLIEIEQMEGWEK</sequence>
<organism evidence="2 3">
    <name type="scientific">Enterocloster clostridioformis</name>
    <dbReference type="NCBI Taxonomy" id="1531"/>
    <lineage>
        <taxon>Bacteria</taxon>
        <taxon>Bacillati</taxon>
        <taxon>Bacillota</taxon>
        <taxon>Clostridia</taxon>
        <taxon>Lachnospirales</taxon>
        <taxon>Lachnospiraceae</taxon>
        <taxon>Enterocloster</taxon>
    </lineage>
</organism>
<reference evidence="2 3" key="1">
    <citation type="submission" date="2019-11" db="EMBL/GenBank/DDBJ databases">
        <title>FDA dAtabase for Regulatory Grade micrObial Sequences (FDA-ARGOS): Supporting development and validation of Infectious Disease Dx tests.</title>
        <authorList>
            <person name="Turner S."/>
            <person name="Byrd R."/>
            <person name="Tallon L."/>
            <person name="Sadzewicz L."/>
            <person name="Vavikolanu K."/>
            <person name="Mehta A."/>
            <person name="Aluvathingal J."/>
            <person name="Nadendla S."/>
            <person name="Myers T."/>
            <person name="Yan Y."/>
            <person name="Sichtig H."/>
        </authorList>
    </citation>
    <scope>NUCLEOTIDE SEQUENCE [LARGE SCALE GENOMIC DNA]</scope>
    <source>
        <strain evidence="2 3">FDAARGOS_739</strain>
    </source>
</reference>
<accession>A0AAP9M518</accession>
<protein>
    <submittedName>
        <fullName evidence="2">Uncharacterized protein</fullName>
    </submittedName>
</protein>
<dbReference type="GeneID" id="57964918"/>
<dbReference type="RefSeq" id="WP_003523632.1">
    <property type="nucleotide sequence ID" value="NZ_CABKQO010000001.1"/>
</dbReference>